<feature type="domain" description="BD-FAE-like" evidence="2">
    <location>
        <begin position="62"/>
        <end position="171"/>
    </location>
</feature>
<dbReference type="SUPFAM" id="SSF53474">
    <property type="entry name" value="alpha/beta-Hydrolases"/>
    <property type="match status" value="1"/>
</dbReference>
<reference evidence="3" key="1">
    <citation type="submission" date="2018-03" db="EMBL/GenBank/DDBJ databases">
        <authorList>
            <person name="Guldener U."/>
        </authorList>
    </citation>
    <scope>NUCLEOTIDE SEQUENCE</scope>
</reference>
<dbReference type="InterPro" id="IPR029058">
    <property type="entry name" value="AB_hydrolase_fold"/>
</dbReference>
<dbReference type="Proteomes" id="UP001187682">
    <property type="component" value="Unassembled WGS sequence"/>
</dbReference>
<keyword evidence="4" id="KW-1185">Reference proteome</keyword>
<dbReference type="EMBL" id="ONZQ02000015">
    <property type="protein sequence ID" value="SPO06271.1"/>
    <property type="molecule type" value="Genomic_DNA"/>
</dbReference>
<evidence type="ECO:0000256" key="1">
    <source>
        <dbReference type="ARBA" id="ARBA00022801"/>
    </source>
</evidence>
<comment type="caution">
    <text evidence="3">The sequence shown here is derived from an EMBL/GenBank/DDBJ whole genome shotgun (WGS) entry which is preliminary data.</text>
</comment>
<dbReference type="InterPro" id="IPR049492">
    <property type="entry name" value="BD-FAE-like_dom"/>
</dbReference>
<organism evidence="3 4">
    <name type="scientific">Cephalotrichum gorgonifer</name>
    <dbReference type="NCBI Taxonomy" id="2041049"/>
    <lineage>
        <taxon>Eukaryota</taxon>
        <taxon>Fungi</taxon>
        <taxon>Dikarya</taxon>
        <taxon>Ascomycota</taxon>
        <taxon>Pezizomycotina</taxon>
        <taxon>Sordariomycetes</taxon>
        <taxon>Hypocreomycetidae</taxon>
        <taxon>Microascales</taxon>
        <taxon>Microascaceae</taxon>
        <taxon>Cephalotrichum</taxon>
    </lineage>
</organism>
<evidence type="ECO:0000313" key="4">
    <source>
        <dbReference type="Proteomes" id="UP001187682"/>
    </source>
</evidence>
<evidence type="ECO:0000259" key="2">
    <source>
        <dbReference type="Pfam" id="PF20434"/>
    </source>
</evidence>
<proteinExistence type="predicted"/>
<protein>
    <recommendedName>
        <fullName evidence="2">BD-FAE-like domain-containing protein</fullName>
    </recommendedName>
</protein>
<keyword evidence="1" id="KW-0378">Hydrolase</keyword>
<dbReference type="Gene3D" id="3.40.50.1820">
    <property type="entry name" value="alpha/beta hydrolase"/>
    <property type="match status" value="1"/>
</dbReference>
<dbReference type="AlphaFoldDB" id="A0AAE8SYV2"/>
<name>A0AAE8SYV2_9PEZI</name>
<sequence length="306" mass="33829">MSGLDSLLQRVAQFGNKWSPEVKAECEKIFTVQQKLEFSEERAASVQVVKGLKYGPHERHRLDVYAPKAAYGKRPVIVYIHGGAFVAGDNDISEYFHSNIGYFFASQGYVCILATYRLLPEARYPDGADDVARAVEWIKGTIADYGGAANNIHVIGQSAGGAHLAMALFTSRVASNALSSAIFLSAPFQYDLQIPRRRTNMFQYYGTEDEAVVNNQTSVALFRQSDWGQETAEESPKIVVMVGQYDSEEILGANFAFLEEYRGKMNSMPLFETMEGHNHISYALAIGLSGERLGGRILEIVKAISS</sequence>
<evidence type="ECO:0000313" key="3">
    <source>
        <dbReference type="EMBL" id="SPO06271.1"/>
    </source>
</evidence>
<dbReference type="PANTHER" id="PTHR48081:SF33">
    <property type="entry name" value="KYNURENINE FORMAMIDASE"/>
    <property type="match status" value="1"/>
</dbReference>
<accession>A0AAE8SYV2</accession>
<dbReference type="Pfam" id="PF20434">
    <property type="entry name" value="BD-FAE"/>
    <property type="match status" value="1"/>
</dbReference>
<dbReference type="GO" id="GO:0016787">
    <property type="term" value="F:hydrolase activity"/>
    <property type="evidence" value="ECO:0007669"/>
    <property type="project" value="UniProtKB-KW"/>
</dbReference>
<dbReference type="InterPro" id="IPR050300">
    <property type="entry name" value="GDXG_lipolytic_enzyme"/>
</dbReference>
<gene>
    <name evidence="3" type="ORF">DNG_08960</name>
</gene>
<dbReference type="PANTHER" id="PTHR48081">
    <property type="entry name" value="AB HYDROLASE SUPERFAMILY PROTEIN C4A8.06C"/>
    <property type="match status" value="1"/>
</dbReference>